<dbReference type="RefSeq" id="WP_166753137.1">
    <property type="nucleotide sequence ID" value="NZ_BAAAES010000009.1"/>
</dbReference>
<evidence type="ECO:0000313" key="2">
    <source>
        <dbReference type="Proteomes" id="UP001500238"/>
    </source>
</evidence>
<evidence type="ECO:0000313" key="1">
    <source>
        <dbReference type="EMBL" id="GAA0672497.1"/>
    </source>
</evidence>
<comment type="caution">
    <text evidence="1">The sequence shown here is derived from an EMBL/GenBank/DDBJ whole genome shotgun (WGS) entry which is preliminary data.</text>
</comment>
<accession>A0ABP3T0R4</accession>
<dbReference type="Proteomes" id="UP001500238">
    <property type="component" value="Unassembled WGS sequence"/>
</dbReference>
<gene>
    <name evidence="1" type="ORF">GCM10009102_24730</name>
</gene>
<name>A0ABP3T0R4_9SPHN</name>
<protein>
    <submittedName>
        <fullName evidence="1">Uncharacterized protein</fullName>
    </submittedName>
</protein>
<organism evidence="1 2">
    <name type="scientific">Sphingomonas insulae</name>
    <dbReference type="NCBI Taxonomy" id="424800"/>
    <lineage>
        <taxon>Bacteria</taxon>
        <taxon>Pseudomonadati</taxon>
        <taxon>Pseudomonadota</taxon>
        <taxon>Alphaproteobacteria</taxon>
        <taxon>Sphingomonadales</taxon>
        <taxon>Sphingomonadaceae</taxon>
        <taxon>Sphingomonas</taxon>
    </lineage>
</organism>
<keyword evidence="2" id="KW-1185">Reference proteome</keyword>
<sequence length="58" mass="6244">MNRNPGYCPREAIGKRVRVTLANGIVVTSPGWPADGKGACRWTLLGLPHDIAAFEVNP</sequence>
<reference evidence="2" key="1">
    <citation type="journal article" date="2019" name="Int. J. Syst. Evol. Microbiol.">
        <title>The Global Catalogue of Microorganisms (GCM) 10K type strain sequencing project: providing services to taxonomists for standard genome sequencing and annotation.</title>
        <authorList>
            <consortium name="The Broad Institute Genomics Platform"/>
            <consortium name="The Broad Institute Genome Sequencing Center for Infectious Disease"/>
            <person name="Wu L."/>
            <person name="Ma J."/>
        </authorList>
    </citation>
    <scope>NUCLEOTIDE SEQUENCE [LARGE SCALE GENOMIC DNA]</scope>
    <source>
        <strain evidence="2">JCM 14603</strain>
    </source>
</reference>
<proteinExistence type="predicted"/>
<dbReference type="EMBL" id="BAAAES010000009">
    <property type="protein sequence ID" value="GAA0672497.1"/>
    <property type="molecule type" value="Genomic_DNA"/>
</dbReference>